<dbReference type="PRINTS" id="PR00783">
    <property type="entry name" value="MINTRINSICP"/>
</dbReference>
<keyword evidence="5 9" id="KW-1133">Transmembrane helix</keyword>
<feature type="transmembrane region" description="Helical" evidence="9">
    <location>
        <begin position="223"/>
        <end position="242"/>
    </location>
</feature>
<keyword evidence="6 9" id="KW-0472">Membrane</keyword>
<dbReference type="PANTHER" id="PTHR45665">
    <property type="entry name" value="AQUAPORIN-8"/>
    <property type="match status" value="1"/>
</dbReference>
<evidence type="ECO:0000256" key="5">
    <source>
        <dbReference type="ARBA" id="ARBA00022989"/>
    </source>
</evidence>
<evidence type="ECO:0000256" key="4">
    <source>
        <dbReference type="ARBA" id="ARBA00022737"/>
    </source>
</evidence>
<proteinExistence type="inferred from homology"/>
<dbReference type="PROSITE" id="PS00221">
    <property type="entry name" value="MIP"/>
    <property type="match status" value="1"/>
</dbReference>
<feature type="region of interest" description="Disordered" evidence="8">
    <location>
        <begin position="1"/>
        <end position="27"/>
    </location>
</feature>
<dbReference type="InterPro" id="IPR022357">
    <property type="entry name" value="MIP_CS"/>
</dbReference>
<evidence type="ECO:0000256" key="9">
    <source>
        <dbReference type="SAM" id="Phobius"/>
    </source>
</evidence>
<dbReference type="PANTHER" id="PTHR45665:SF54">
    <property type="entry name" value="AQUAPORIN TIP1-1"/>
    <property type="match status" value="1"/>
</dbReference>
<comment type="subcellular location">
    <subcellularLocation>
        <location evidence="1">Membrane</location>
        <topology evidence="1">Multi-pass membrane protein</topology>
    </subcellularLocation>
</comment>
<feature type="transmembrane region" description="Helical" evidence="9">
    <location>
        <begin position="516"/>
        <end position="536"/>
    </location>
</feature>
<keyword evidence="3 9" id="KW-0812">Transmembrane</keyword>
<organism evidence="10 11">
    <name type="scientific">Nannochloropsis salina CCMP1776</name>
    <dbReference type="NCBI Taxonomy" id="1027361"/>
    <lineage>
        <taxon>Eukaryota</taxon>
        <taxon>Sar</taxon>
        <taxon>Stramenopiles</taxon>
        <taxon>Ochrophyta</taxon>
        <taxon>Eustigmatophyceae</taxon>
        <taxon>Eustigmatales</taxon>
        <taxon>Monodopsidaceae</taxon>
        <taxon>Microchloropsis</taxon>
        <taxon>Microchloropsis salina</taxon>
    </lineage>
</organism>
<evidence type="ECO:0008006" key="12">
    <source>
        <dbReference type="Google" id="ProtNLM"/>
    </source>
</evidence>
<dbReference type="SUPFAM" id="SSF81338">
    <property type="entry name" value="Aquaporin-like"/>
    <property type="match status" value="2"/>
</dbReference>
<dbReference type="OrthoDB" id="10305774at2759"/>
<keyword evidence="4" id="KW-0677">Repeat</keyword>
<name>A0A4D9D4A0_9STRA</name>
<sequence>MRPGDEEEAPLVLSPRRGGPSPLAGGRAAWFGTSHNGATQEAQSYGAFVKSTDHSSMDTISHQVDDDTSLPSTRLPRLFENWPLLVEMLASYTLGLAAFSSNSSPWTVGLIFAGLAHAASTSAVSGGAGSYYLQANPVLTLGQLVRGHLSLPRAVLYCGAQFLGIMLACLTFATSTGGGAMHAVGSLTSCDALPWGHGLFLTTIFASAFAYVALAAWDSMSLALEACCSFYGLATGAAYAAAMASVQSRSISSGLLNPWVGLVGVISTALAPSAGSDHAGFGHNGPSSMACDTVFILGPLLGALLGCFLSWLTSLHGSEKEAMLRALSPIAPLLVETVGVMFLVLSLGAAQQGWIPGAFALALTLCAWRRSGAQFNPSVTLAIFLLKRRMFRWTSLLFYILAHVAGALLGTCLLLLLPPSREMAAPSLLDTPVVLGLDEALLLLVFTTAYLAVFVANTDAEYDEGFLHPALMVGVTLTGLLGALAGRDGDVLLTGLYNPAVTLVVWAVARASVGTVLLGAGLQLLASGLVFALFWGKAQVSL</sequence>
<feature type="transmembrane region" description="Helical" evidence="9">
    <location>
        <begin position="195"/>
        <end position="217"/>
    </location>
</feature>
<feature type="transmembrane region" description="Helical" evidence="9">
    <location>
        <begin position="465"/>
        <end position="485"/>
    </location>
</feature>
<feature type="transmembrane region" description="Helical" evidence="9">
    <location>
        <begin position="294"/>
        <end position="312"/>
    </location>
</feature>
<feature type="transmembrane region" description="Helical" evidence="9">
    <location>
        <begin position="254"/>
        <end position="274"/>
    </location>
</feature>
<dbReference type="InterPro" id="IPR034294">
    <property type="entry name" value="Aquaporin_transptr"/>
</dbReference>
<dbReference type="Proteomes" id="UP000355283">
    <property type="component" value="Unassembled WGS sequence"/>
</dbReference>
<accession>A0A4D9D4A0</accession>
<evidence type="ECO:0000256" key="3">
    <source>
        <dbReference type="ARBA" id="ARBA00022692"/>
    </source>
</evidence>
<evidence type="ECO:0000313" key="10">
    <source>
        <dbReference type="EMBL" id="TFJ86216.1"/>
    </source>
</evidence>
<dbReference type="EMBL" id="SDOX01000009">
    <property type="protein sequence ID" value="TFJ86216.1"/>
    <property type="molecule type" value="Genomic_DNA"/>
</dbReference>
<gene>
    <name evidence="10" type="ORF">NSK_002424</name>
</gene>
<protein>
    <recommendedName>
        <fullName evidence="12">Aquaporin</fullName>
    </recommendedName>
</protein>
<feature type="transmembrane region" description="Helical" evidence="9">
    <location>
        <begin position="491"/>
        <end position="509"/>
    </location>
</feature>
<evidence type="ECO:0000256" key="7">
    <source>
        <dbReference type="ARBA" id="ARBA00038477"/>
    </source>
</evidence>
<feature type="transmembrane region" description="Helical" evidence="9">
    <location>
        <begin position="396"/>
        <end position="420"/>
    </location>
</feature>
<dbReference type="GO" id="GO:0015250">
    <property type="term" value="F:water channel activity"/>
    <property type="evidence" value="ECO:0007669"/>
    <property type="project" value="TreeGrafter"/>
</dbReference>
<feature type="transmembrane region" description="Helical" evidence="9">
    <location>
        <begin position="440"/>
        <end position="458"/>
    </location>
</feature>
<dbReference type="Pfam" id="PF00230">
    <property type="entry name" value="MIP"/>
    <property type="match status" value="2"/>
</dbReference>
<keyword evidence="2" id="KW-0813">Transport</keyword>
<dbReference type="AlphaFoldDB" id="A0A4D9D4A0"/>
<comment type="similarity">
    <text evidence="7">Belongs to the MIP/aquaporin (TC 1.A.8) family. TIP (TC 1.A.8.10) subfamily.</text>
</comment>
<keyword evidence="11" id="KW-1185">Reference proteome</keyword>
<evidence type="ECO:0000256" key="2">
    <source>
        <dbReference type="ARBA" id="ARBA00022448"/>
    </source>
</evidence>
<evidence type="ECO:0000256" key="8">
    <source>
        <dbReference type="SAM" id="MobiDB-lite"/>
    </source>
</evidence>
<reference evidence="10 11" key="1">
    <citation type="submission" date="2019-01" db="EMBL/GenBank/DDBJ databases">
        <title>Nuclear Genome Assembly of the Microalgal Biofuel strain Nannochloropsis salina CCMP1776.</title>
        <authorList>
            <person name="Hovde B."/>
        </authorList>
    </citation>
    <scope>NUCLEOTIDE SEQUENCE [LARGE SCALE GENOMIC DNA]</scope>
    <source>
        <strain evidence="10 11">CCMP1776</strain>
    </source>
</reference>
<feature type="transmembrane region" description="Helical" evidence="9">
    <location>
        <begin position="324"/>
        <end position="345"/>
    </location>
</feature>
<evidence type="ECO:0000256" key="1">
    <source>
        <dbReference type="ARBA" id="ARBA00004141"/>
    </source>
</evidence>
<evidence type="ECO:0000256" key="6">
    <source>
        <dbReference type="ARBA" id="ARBA00023136"/>
    </source>
</evidence>
<dbReference type="InterPro" id="IPR023271">
    <property type="entry name" value="Aquaporin-like"/>
</dbReference>
<comment type="caution">
    <text evidence="10">The sequence shown here is derived from an EMBL/GenBank/DDBJ whole genome shotgun (WGS) entry which is preliminary data.</text>
</comment>
<evidence type="ECO:0000313" key="11">
    <source>
        <dbReference type="Proteomes" id="UP000355283"/>
    </source>
</evidence>
<dbReference type="Gene3D" id="1.20.1080.10">
    <property type="entry name" value="Glycerol uptake facilitator protein"/>
    <property type="match status" value="2"/>
</dbReference>
<dbReference type="GO" id="GO:0016020">
    <property type="term" value="C:membrane"/>
    <property type="evidence" value="ECO:0007669"/>
    <property type="project" value="UniProtKB-SubCell"/>
</dbReference>
<dbReference type="InterPro" id="IPR000425">
    <property type="entry name" value="MIP"/>
</dbReference>
<feature type="transmembrane region" description="Helical" evidence="9">
    <location>
        <begin position="154"/>
        <end position="174"/>
    </location>
</feature>